<feature type="region of interest" description="Disordered" evidence="1">
    <location>
        <begin position="67"/>
        <end position="95"/>
    </location>
</feature>
<keyword evidence="3" id="KW-1185">Reference proteome</keyword>
<proteinExistence type="predicted"/>
<accession>A0A4R3MUC7</accession>
<comment type="caution">
    <text evidence="2">The sequence shown here is derived from an EMBL/GenBank/DDBJ whole genome shotgun (WGS) entry which is preliminary data.</text>
</comment>
<dbReference type="EMBL" id="SMAN01000019">
    <property type="protein sequence ID" value="TCT19086.1"/>
    <property type="molecule type" value="Genomic_DNA"/>
</dbReference>
<reference evidence="2 3" key="1">
    <citation type="submission" date="2019-03" db="EMBL/GenBank/DDBJ databases">
        <title>Genomic Encyclopedia of Type Strains, Phase IV (KMG-IV): sequencing the most valuable type-strain genomes for metagenomic binning, comparative biology and taxonomic classification.</title>
        <authorList>
            <person name="Goeker M."/>
        </authorList>
    </citation>
    <scope>NUCLEOTIDE SEQUENCE [LARGE SCALE GENOMIC DNA]</scope>
    <source>
        <strain evidence="2 3">DSM 25894</strain>
    </source>
</reference>
<feature type="compositionally biased region" description="Basic and acidic residues" evidence="1">
    <location>
        <begin position="79"/>
        <end position="95"/>
    </location>
</feature>
<sequence>MVKKNNRNLGYDDLANAEVQRKYLVPEEFPEGPYGSLYNKVENVRPKEAREGQRHYSGFNYEYKSLHEDLPRQYPIGHPTHDEPDEDVKPPHDNQ</sequence>
<organism evidence="2 3">
    <name type="scientific">Melghiribacillus thermohalophilus</name>
    <dbReference type="NCBI Taxonomy" id="1324956"/>
    <lineage>
        <taxon>Bacteria</taxon>
        <taxon>Bacillati</taxon>
        <taxon>Bacillota</taxon>
        <taxon>Bacilli</taxon>
        <taxon>Bacillales</taxon>
        <taxon>Bacillaceae</taxon>
        <taxon>Melghiribacillus</taxon>
    </lineage>
</organism>
<evidence type="ECO:0008006" key="4">
    <source>
        <dbReference type="Google" id="ProtNLM"/>
    </source>
</evidence>
<gene>
    <name evidence="2" type="ORF">EDD68_11933</name>
</gene>
<evidence type="ECO:0000313" key="3">
    <source>
        <dbReference type="Proteomes" id="UP000294650"/>
    </source>
</evidence>
<name>A0A4R3MUC7_9BACI</name>
<evidence type="ECO:0000313" key="2">
    <source>
        <dbReference type="EMBL" id="TCT19086.1"/>
    </source>
</evidence>
<evidence type="ECO:0000256" key="1">
    <source>
        <dbReference type="SAM" id="MobiDB-lite"/>
    </source>
</evidence>
<dbReference type="Proteomes" id="UP000294650">
    <property type="component" value="Unassembled WGS sequence"/>
</dbReference>
<protein>
    <recommendedName>
        <fullName evidence="4">Cytosolic protein</fullName>
    </recommendedName>
</protein>
<dbReference type="OrthoDB" id="2376226at2"/>
<dbReference type="AlphaFoldDB" id="A0A4R3MUC7"/>